<protein>
    <submittedName>
        <fullName evidence="2">Uncharacterized protein</fullName>
    </submittedName>
</protein>
<name>A0A9P4YVC7_9HYPO</name>
<dbReference type="RefSeq" id="XP_035322438.1">
    <property type="nucleotide sequence ID" value="XM_035467472.1"/>
</dbReference>
<proteinExistence type="predicted"/>
<dbReference type="OrthoDB" id="371463at2759"/>
<keyword evidence="3" id="KW-1185">Reference proteome</keyword>
<feature type="compositionally biased region" description="Basic and acidic residues" evidence="1">
    <location>
        <begin position="213"/>
        <end position="224"/>
    </location>
</feature>
<comment type="caution">
    <text evidence="2">The sequence shown here is derived from an EMBL/GenBank/DDBJ whole genome shotgun (WGS) entry which is preliminary data.</text>
</comment>
<dbReference type="AlphaFoldDB" id="A0A9P4YVC7"/>
<sequence>MPAYFLHGFRWGRPSIRRFVERSGLPASKAEWLIGDHAGADVIMELMREYKYIPERSIPLPTEPGHNQAPEWQMRQESYILPEPHMSPDEDPRVNSHAWTGLKLMEEYDGRGTEQEPPRPYAFVANYVVRVDLDTSTEIEFYKFNRCPLSTSSAWLSRLRSALQPKEPVRWYIVNCAEGPKIPPSLTYDGGGADGRSDKSQASGQSGNDDDGADKKDDGDKKQDEDGDGNGNAESDRKEKRKALFNLIPLSGKKRADKNKQASGLWGRLEFVLIVFLVQDFP</sequence>
<evidence type="ECO:0000313" key="2">
    <source>
        <dbReference type="EMBL" id="KAF4123786.1"/>
    </source>
</evidence>
<gene>
    <name evidence="2" type="ORF">GMORB2_5502</name>
</gene>
<dbReference type="Proteomes" id="UP000749293">
    <property type="component" value="Unassembled WGS sequence"/>
</dbReference>
<accession>A0A9P4YVC7</accession>
<organism evidence="2 3">
    <name type="scientific">Geosmithia morbida</name>
    <dbReference type="NCBI Taxonomy" id="1094350"/>
    <lineage>
        <taxon>Eukaryota</taxon>
        <taxon>Fungi</taxon>
        <taxon>Dikarya</taxon>
        <taxon>Ascomycota</taxon>
        <taxon>Pezizomycotina</taxon>
        <taxon>Sordariomycetes</taxon>
        <taxon>Hypocreomycetidae</taxon>
        <taxon>Hypocreales</taxon>
        <taxon>Bionectriaceae</taxon>
        <taxon>Geosmithia</taxon>
    </lineage>
</organism>
<reference evidence="2" key="1">
    <citation type="submission" date="2020-03" db="EMBL/GenBank/DDBJ databases">
        <title>Site-based positive gene gene selection in Geosmithia morbida across the United States reveals a broad range of putative effectors and factors for local host and environmental adapation.</title>
        <authorList>
            <person name="Onufrak A."/>
            <person name="Murdoch R.W."/>
            <person name="Gazis R."/>
            <person name="Huff M."/>
            <person name="Staton M."/>
            <person name="Klingeman W."/>
            <person name="Hadziabdic D."/>
        </authorList>
    </citation>
    <scope>NUCLEOTIDE SEQUENCE</scope>
    <source>
        <strain evidence="2">1262</strain>
    </source>
</reference>
<evidence type="ECO:0000256" key="1">
    <source>
        <dbReference type="SAM" id="MobiDB-lite"/>
    </source>
</evidence>
<feature type="region of interest" description="Disordered" evidence="1">
    <location>
        <begin position="184"/>
        <end position="240"/>
    </location>
</feature>
<dbReference type="EMBL" id="JAANYQ010000005">
    <property type="protein sequence ID" value="KAF4123786.1"/>
    <property type="molecule type" value="Genomic_DNA"/>
</dbReference>
<dbReference type="GeneID" id="55971727"/>
<evidence type="ECO:0000313" key="3">
    <source>
        <dbReference type="Proteomes" id="UP000749293"/>
    </source>
</evidence>